<dbReference type="EMBL" id="JACGWJ010000026">
    <property type="protein sequence ID" value="KAL0312905.1"/>
    <property type="molecule type" value="Genomic_DNA"/>
</dbReference>
<dbReference type="Pfam" id="PF22936">
    <property type="entry name" value="Pol_BBD"/>
    <property type="match status" value="1"/>
</dbReference>
<dbReference type="InterPro" id="IPR054722">
    <property type="entry name" value="PolX-like_BBD"/>
</dbReference>
<keyword evidence="1" id="KW-0378">Hydrolase</keyword>
<evidence type="ECO:0000256" key="1">
    <source>
        <dbReference type="ARBA" id="ARBA00022670"/>
    </source>
</evidence>
<dbReference type="GO" id="GO:0006508">
    <property type="term" value="P:proteolysis"/>
    <property type="evidence" value="ECO:0007669"/>
    <property type="project" value="UniProtKB-KW"/>
</dbReference>
<dbReference type="PROSITE" id="PS50158">
    <property type="entry name" value="ZF_CCHC"/>
    <property type="match status" value="1"/>
</dbReference>
<feature type="region of interest" description="Disordered" evidence="3">
    <location>
        <begin position="24"/>
        <end position="54"/>
    </location>
</feature>
<dbReference type="Pfam" id="PF13976">
    <property type="entry name" value="gag_pre-integrs"/>
    <property type="match status" value="1"/>
</dbReference>
<keyword evidence="1" id="KW-0645">Protease</keyword>
<dbReference type="InterPro" id="IPR036397">
    <property type="entry name" value="RNaseH_sf"/>
</dbReference>
<dbReference type="InterPro" id="IPR001584">
    <property type="entry name" value="Integrase_cat-core"/>
</dbReference>
<dbReference type="InterPro" id="IPR036875">
    <property type="entry name" value="Znf_CCHC_sf"/>
</dbReference>
<evidence type="ECO:0000256" key="2">
    <source>
        <dbReference type="PROSITE-ProRule" id="PRU00047"/>
    </source>
</evidence>
<comment type="caution">
    <text evidence="6">The sequence shown here is derived from an EMBL/GenBank/DDBJ whole genome shotgun (WGS) entry which is preliminary data.</text>
</comment>
<proteinExistence type="predicted"/>
<feature type="compositionally biased region" description="Polar residues" evidence="3">
    <location>
        <begin position="24"/>
        <end position="36"/>
    </location>
</feature>
<dbReference type="InterPro" id="IPR001878">
    <property type="entry name" value="Znf_CCHC"/>
</dbReference>
<dbReference type="Pfam" id="PF00665">
    <property type="entry name" value="rve"/>
    <property type="match status" value="1"/>
</dbReference>
<dbReference type="GO" id="GO:0015074">
    <property type="term" value="P:DNA integration"/>
    <property type="evidence" value="ECO:0007669"/>
    <property type="project" value="InterPro"/>
</dbReference>
<organism evidence="6">
    <name type="scientific">Sesamum radiatum</name>
    <name type="common">Black benniseed</name>
    <dbReference type="NCBI Taxonomy" id="300843"/>
    <lineage>
        <taxon>Eukaryota</taxon>
        <taxon>Viridiplantae</taxon>
        <taxon>Streptophyta</taxon>
        <taxon>Embryophyta</taxon>
        <taxon>Tracheophyta</taxon>
        <taxon>Spermatophyta</taxon>
        <taxon>Magnoliopsida</taxon>
        <taxon>eudicotyledons</taxon>
        <taxon>Gunneridae</taxon>
        <taxon>Pentapetalae</taxon>
        <taxon>asterids</taxon>
        <taxon>lamiids</taxon>
        <taxon>Lamiales</taxon>
        <taxon>Pedaliaceae</taxon>
        <taxon>Sesamum</taxon>
    </lineage>
</organism>
<feature type="domain" description="CCHC-type" evidence="4">
    <location>
        <begin position="64"/>
        <end position="77"/>
    </location>
</feature>
<evidence type="ECO:0000313" key="6">
    <source>
        <dbReference type="EMBL" id="KAL0312905.1"/>
    </source>
</evidence>
<sequence>MRTEETNRLKDKLLSNPSSISLKANLVESSSSNKDMFQTKGKKGGQQKSFKGSDGKIQKNKVTCYCCGKAGHKAYQCYQRKDKQKPNHKQNAQTTPQVNFPETEEVVAAVVVEANLVENKTDSILDTGASKHFCSNKELFQEFKKATDGECVYMGNSAIAGVWGKGKVLLKLTSGKTVALQDVLYVPSLRRNLISGSLHNKVGLKIVLEADKVIITRGGDFIGNGYLSDGLFVLNTLPVISNKSTSNSAYIVESINIWHGRLGHVNFDSIKRLKSMNLINTFEASKCTKCSICVESKFVKKPLKPVTQRCTELLELIYSDLADLKNTLSKGGKKYYISLVDDYSRYTKIYLLRTKDEATEMFLKYKCEVENQLDKRIKRLRTDRGGEYNTNFLKEFCENNDIIHETNAPYTPQQNGIAERKNRTLKKMMNAMLLSSGMPDNMWGKAVLSACYILNRVPHKKLDISSYELWKGITPNLSYLKVWGCLAKVAYPDFRKSNIGPKTFDCVFVGYAQNSTAYRICVYMIIRSVNLWMLNSLN</sequence>
<dbReference type="Gene3D" id="3.30.420.10">
    <property type="entry name" value="Ribonuclease H-like superfamily/Ribonuclease H"/>
    <property type="match status" value="1"/>
</dbReference>
<evidence type="ECO:0000259" key="4">
    <source>
        <dbReference type="PROSITE" id="PS50158"/>
    </source>
</evidence>
<dbReference type="InterPro" id="IPR012337">
    <property type="entry name" value="RNaseH-like_sf"/>
</dbReference>
<gene>
    <name evidence="6" type="ORF">Sradi_5689800</name>
</gene>
<keyword evidence="2" id="KW-0862">Zinc</keyword>
<feature type="domain" description="Integrase catalytic" evidence="5">
    <location>
        <begin position="301"/>
        <end position="483"/>
    </location>
</feature>
<reference evidence="6" key="1">
    <citation type="submission" date="2020-06" db="EMBL/GenBank/DDBJ databases">
        <authorList>
            <person name="Li T."/>
            <person name="Hu X."/>
            <person name="Zhang T."/>
            <person name="Song X."/>
            <person name="Zhang H."/>
            <person name="Dai N."/>
            <person name="Sheng W."/>
            <person name="Hou X."/>
            <person name="Wei L."/>
        </authorList>
    </citation>
    <scope>NUCLEOTIDE SEQUENCE</scope>
    <source>
        <strain evidence="6">G02</strain>
        <tissue evidence="6">Leaf</tissue>
    </source>
</reference>
<dbReference type="PANTHER" id="PTHR42648">
    <property type="entry name" value="TRANSPOSASE, PUTATIVE-RELATED"/>
    <property type="match status" value="1"/>
</dbReference>
<dbReference type="AlphaFoldDB" id="A0AAW2L102"/>
<dbReference type="InterPro" id="IPR039537">
    <property type="entry name" value="Retrotran_Ty1/copia-like"/>
</dbReference>
<dbReference type="SUPFAM" id="SSF53098">
    <property type="entry name" value="Ribonuclease H-like"/>
    <property type="match status" value="1"/>
</dbReference>
<accession>A0AAW2L102</accession>
<dbReference type="PROSITE" id="PS50994">
    <property type="entry name" value="INTEGRASE"/>
    <property type="match status" value="1"/>
</dbReference>
<reference evidence="6" key="2">
    <citation type="journal article" date="2024" name="Plant">
        <title>Genomic evolution and insights into agronomic trait innovations of Sesamum species.</title>
        <authorList>
            <person name="Miao H."/>
            <person name="Wang L."/>
            <person name="Qu L."/>
            <person name="Liu H."/>
            <person name="Sun Y."/>
            <person name="Le M."/>
            <person name="Wang Q."/>
            <person name="Wei S."/>
            <person name="Zheng Y."/>
            <person name="Lin W."/>
            <person name="Duan Y."/>
            <person name="Cao H."/>
            <person name="Xiong S."/>
            <person name="Wang X."/>
            <person name="Wei L."/>
            <person name="Li C."/>
            <person name="Ma Q."/>
            <person name="Ju M."/>
            <person name="Zhao R."/>
            <person name="Li G."/>
            <person name="Mu C."/>
            <person name="Tian Q."/>
            <person name="Mei H."/>
            <person name="Zhang T."/>
            <person name="Gao T."/>
            <person name="Zhang H."/>
        </authorList>
    </citation>
    <scope>NUCLEOTIDE SEQUENCE</scope>
    <source>
        <strain evidence="6">G02</strain>
    </source>
</reference>
<evidence type="ECO:0000259" key="5">
    <source>
        <dbReference type="PROSITE" id="PS50994"/>
    </source>
</evidence>
<dbReference type="GO" id="GO:0003676">
    <property type="term" value="F:nucleic acid binding"/>
    <property type="evidence" value="ECO:0007669"/>
    <property type="project" value="InterPro"/>
</dbReference>
<keyword evidence="2" id="KW-0479">Metal-binding</keyword>
<protein>
    <submittedName>
        <fullName evidence="6">Retrovirus-related Pol polyprotein from transposon TNT 1-94</fullName>
    </submittedName>
</protein>
<keyword evidence="2" id="KW-0863">Zinc-finger</keyword>
<dbReference type="GO" id="GO:0008270">
    <property type="term" value="F:zinc ion binding"/>
    <property type="evidence" value="ECO:0007669"/>
    <property type="project" value="UniProtKB-KW"/>
</dbReference>
<dbReference type="PANTHER" id="PTHR42648:SF20">
    <property type="entry name" value="RNA-DIRECTED DNA POLYMERASE"/>
    <property type="match status" value="1"/>
</dbReference>
<dbReference type="SUPFAM" id="SSF57756">
    <property type="entry name" value="Retrovirus zinc finger-like domains"/>
    <property type="match status" value="1"/>
</dbReference>
<name>A0AAW2L102_SESRA</name>
<dbReference type="InterPro" id="IPR025724">
    <property type="entry name" value="GAG-pre-integrase_dom"/>
</dbReference>
<evidence type="ECO:0000256" key="3">
    <source>
        <dbReference type="SAM" id="MobiDB-lite"/>
    </source>
</evidence>
<dbReference type="GO" id="GO:0008233">
    <property type="term" value="F:peptidase activity"/>
    <property type="evidence" value="ECO:0007669"/>
    <property type="project" value="UniProtKB-KW"/>
</dbReference>